<feature type="domain" description="TGS" evidence="2">
    <location>
        <begin position="280"/>
        <end position="339"/>
    </location>
</feature>
<comment type="caution">
    <text evidence="4">The sequence shown here is derived from an EMBL/GenBank/DDBJ whole genome shotgun (WGS) entry which is preliminary data.</text>
</comment>
<dbReference type="SUPFAM" id="SSF81271">
    <property type="entry name" value="TGS-like"/>
    <property type="match status" value="1"/>
</dbReference>
<dbReference type="Pfam" id="PF02824">
    <property type="entry name" value="TGS"/>
    <property type="match status" value="1"/>
</dbReference>
<name>A0ABR2MVR0_9ASPA</name>
<dbReference type="InterPro" id="IPR012675">
    <property type="entry name" value="Beta-grasp_dom_sf"/>
</dbReference>
<dbReference type="InterPro" id="IPR045001">
    <property type="entry name" value="DRG"/>
</dbReference>
<accession>A0ABR2MVR0</accession>
<dbReference type="InterPro" id="IPR027417">
    <property type="entry name" value="P-loop_NTPase"/>
</dbReference>
<evidence type="ECO:0000313" key="4">
    <source>
        <dbReference type="EMBL" id="KAK8968282.1"/>
    </source>
</evidence>
<evidence type="ECO:0000259" key="2">
    <source>
        <dbReference type="Pfam" id="PF02824"/>
    </source>
</evidence>
<dbReference type="SUPFAM" id="SSF52540">
    <property type="entry name" value="P-loop containing nucleoside triphosphate hydrolases"/>
    <property type="match status" value="1"/>
</dbReference>
<protein>
    <submittedName>
        <fullName evidence="4">Developmentally regulated G-protein 1</fullName>
    </submittedName>
</protein>
<dbReference type="PANTHER" id="PTHR43127">
    <property type="entry name" value="DEVELOPMENTALLY-REGULATED GTP-BINDING PROTEIN 2"/>
    <property type="match status" value="1"/>
</dbReference>
<dbReference type="CDD" id="cd17230">
    <property type="entry name" value="TGS_DRG1"/>
    <property type="match status" value="1"/>
</dbReference>
<keyword evidence="5" id="KW-1185">Reference proteome</keyword>
<organism evidence="4 5">
    <name type="scientific">Platanthera guangdongensis</name>
    <dbReference type="NCBI Taxonomy" id="2320717"/>
    <lineage>
        <taxon>Eukaryota</taxon>
        <taxon>Viridiplantae</taxon>
        <taxon>Streptophyta</taxon>
        <taxon>Embryophyta</taxon>
        <taxon>Tracheophyta</taxon>
        <taxon>Spermatophyta</taxon>
        <taxon>Magnoliopsida</taxon>
        <taxon>Liliopsida</taxon>
        <taxon>Asparagales</taxon>
        <taxon>Orchidaceae</taxon>
        <taxon>Orchidoideae</taxon>
        <taxon>Orchideae</taxon>
        <taxon>Orchidinae</taxon>
        <taxon>Platanthera</taxon>
    </lineage>
</organism>
<evidence type="ECO:0000313" key="5">
    <source>
        <dbReference type="Proteomes" id="UP001412067"/>
    </source>
</evidence>
<dbReference type="InterPro" id="IPR031662">
    <property type="entry name" value="GTP-binding_2"/>
</dbReference>
<keyword evidence="1" id="KW-0342">GTP-binding</keyword>
<dbReference type="Gene3D" id="3.10.20.30">
    <property type="match status" value="1"/>
</dbReference>
<proteinExistence type="predicted"/>
<dbReference type="PROSITE" id="PS00905">
    <property type="entry name" value="GTP1_OBG"/>
    <property type="match status" value="1"/>
</dbReference>
<dbReference type="Pfam" id="PF16897">
    <property type="entry name" value="MMR_HSR1_Xtn"/>
    <property type="match status" value="1"/>
</dbReference>
<evidence type="ECO:0000259" key="3">
    <source>
        <dbReference type="Pfam" id="PF16897"/>
    </source>
</evidence>
<gene>
    <name evidence="4" type="primary">DRG1</name>
    <name evidence="4" type="ORF">KSP40_PGU007622</name>
</gene>
<dbReference type="Proteomes" id="UP001412067">
    <property type="component" value="Unassembled WGS sequence"/>
</dbReference>
<keyword evidence="1" id="KW-0547">Nucleotide-binding</keyword>
<evidence type="ECO:0000256" key="1">
    <source>
        <dbReference type="ARBA" id="ARBA00023134"/>
    </source>
</evidence>
<reference evidence="4 5" key="1">
    <citation type="journal article" date="2022" name="Nat. Plants">
        <title>Genomes of leafy and leafless Platanthera orchids illuminate the evolution of mycoheterotrophy.</title>
        <authorList>
            <person name="Li M.H."/>
            <person name="Liu K.W."/>
            <person name="Li Z."/>
            <person name="Lu H.C."/>
            <person name="Ye Q.L."/>
            <person name="Zhang D."/>
            <person name="Wang J.Y."/>
            <person name="Li Y.F."/>
            <person name="Zhong Z.M."/>
            <person name="Liu X."/>
            <person name="Yu X."/>
            <person name="Liu D.K."/>
            <person name="Tu X.D."/>
            <person name="Liu B."/>
            <person name="Hao Y."/>
            <person name="Liao X.Y."/>
            <person name="Jiang Y.T."/>
            <person name="Sun W.H."/>
            <person name="Chen J."/>
            <person name="Chen Y.Q."/>
            <person name="Ai Y."/>
            <person name="Zhai J.W."/>
            <person name="Wu S.S."/>
            <person name="Zhou Z."/>
            <person name="Hsiao Y.Y."/>
            <person name="Wu W.L."/>
            <person name="Chen Y.Y."/>
            <person name="Lin Y.F."/>
            <person name="Hsu J.L."/>
            <person name="Li C.Y."/>
            <person name="Wang Z.W."/>
            <person name="Zhao X."/>
            <person name="Zhong W.Y."/>
            <person name="Ma X.K."/>
            <person name="Ma L."/>
            <person name="Huang J."/>
            <person name="Chen G.Z."/>
            <person name="Huang M.Z."/>
            <person name="Huang L."/>
            <person name="Peng D.H."/>
            <person name="Luo Y.B."/>
            <person name="Zou S.Q."/>
            <person name="Chen S.P."/>
            <person name="Lan S."/>
            <person name="Tsai W.C."/>
            <person name="Van de Peer Y."/>
            <person name="Liu Z.J."/>
        </authorList>
    </citation>
    <scope>NUCLEOTIDE SEQUENCE [LARGE SCALE GENOMIC DNA]</scope>
    <source>
        <strain evidence="4">Lor288</strain>
    </source>
</reference>
<dbReference type="InterPro" id="IPR006074">
    <property type="entry name" value="GTP1-OBG_CS"/>
</dbReference>
<feature type="domain" description="GTP binding protein second" evidence="3">
    <location>
        <begin position="173"/>
        <end position="278"/>
    </location>
</feature>
<dbReference type="InterPro" id="IPR004095">
    <property type="entry name" value="TGS"/>
</dbReference>
<dbReference type="InterPro" id="IPR012676">
    <property type="entry name" value="TGS-like"/>
</dbReference>
<sequence length="385" mass="42035">MGITFRGSAVPYWDPPKSSVTGGGTNDLVCNLVIVLQLLDLPGIIEGAKDGKGRGRQVTNGSCVPFIKHASVLSFVTVILNNVSMVFGCDDGPPIEIQFMDGEVEILEEVGLFGALGSYGGDGDGRRVEGKLAQGSVSEEMESCRCGTEGVEGVASVTLNKEPPNLTFRRKDKGGINLTSTIANTNLDLETVKAICGEYRIHNADISLRYDATADDLIDVIEGSRIYTPCIYVVNKIDQITVEELEILDNLPHYCPISAHLEWNLDGLLEKIWEYLSLTRIYTKPKGMNPDYEDPVILSSKKRTVEDFCNKIHKDMLKQFKYALVWGSSAKHKPQRVGKPGVISELTPSIATIDEIAEMGDRNLSSFAIAVACGEVNKDNNKISC</sequence>
<dbReference type="Gene3D" id="6.10.140.1070">
    <property type="match status" value="1"/>
</dbReference>
<dbReference type="EMBL" id="JBBWWR010000004">
    <property type="protein sequence ID" value="KAK8968282.1"/>
    <property type="molecule type" value="Genomic_DNA"/>
</dbReference>